<dbReference type="InterPro" id="IPR002528">
    <property type="entry name" value="MATE_fam"/>
</dbReference>
<keyword evidence="8 10" id="KW-0472">Membrane</keyword>
<gene>
    <name evidence="11" type="ORF">F8A88_12980</name>
</gene>
<feature type="transmembrane region" description="Helical" evidence="10">
    <location>
        <begin position="321"/>
        <end position="341"/>
    </location>
</feature>
<evidence type="ECO:0000256" key="1">
    <source>
        <dbReference type="ARBA" id="ARBA00004651"/>
    </source>
</evidence>
<dbReference type="InterPro" id="IPR048279">
    <property type="entry name" value="MdtK-like"/>
</dbReference>
<feature type="transmembrane region" description="Helical" evidence="10">
    <location>
        <begin position="426"/>
        <end position="445"/>
    </location>
</feature>
<proteinExistence type="predicted"/>
<sequence>MHRLHNRWKARGGYREALNIGMPLVVSMASTTVMMFTDRVFLGRYSVDAIAAAFPASIAYFLFYSFFLGTIEYVSVFVAQYTGAGRTDRVGAAMWQGVYFCIPATIILAVLGMVCGDIFALVGHDPALREMETAYFRTVAMGSGFGLVGVALSCFYSGRGITKPVMVVNMIAATVNIPLDYMLINGKWIFPEMGITGAALATVAAYVVTFVLLVKLVFTTDHNKRFNVFSGWRFDRSLFGRFMRFGLPGGIQFFLDMFAISFFGVMVGKFTLVELAASNMAISVDTLAFLPAIGMSIAVSVMVGQAMGSNNLRRAEYALKSVLHLVLLYMGGMGLVFVLAPEFLLGLFRANGMSDAEFAPILALGVVLMRYVALFTLMDALAIVYMGGLKGAGDTRFIMWGIGCSSLGVMVVPLILLYNFTDMNIHGPWLCLLLYVMVLSGLFVWRFRTGVWKRLRVIDSADVVKTGSA</sequence>
<feature type="transmembrane region" description="Helical" evidence="10">
    <location>
        <begin position="20"/>
        <end position="37"/>
    </location>
</feature>
<feature type="transmembrane region" description="Helical" evidence="10">
    <location>
        <begin position="134"/>
        <end position="158"/>
    </location>
</feature>
<evidence type="ECO:0000313" key="11">
    <source>
        <dbReference type="EMBL" id="KAB1440933.1"/>
    </source>
</evidence>
<evidence type="ECO:0000313" key="12">
    <source>
        <dbReference type="Proteomes" id="UP000438699"/>
    </source>
</evidence>
<keyword evidence="6 10" id="KW-1133">Transmembrane helix</keyword>
<feature type="transmembrane region" description="Helical" evidence="10">
    <location>
        <begin position="98"/>
        <end position="122"/>
    </location>
</feature>
<evidence type="ECO:0000256" key="9">
    <source>
        <dbReference type="ARBA" id="ARBA00031636"/>
    </source>
</evidence>
<comment type="subcellular location">
    <subcellularLocation>
        <location evidence="1">Cell membrane</location>
        <topology evidence="1">Multi-pass membrane protein</topology>
    </subcellularLocation>
</comment>
<dbReference type="GO" id="GO:0042910">
    <property type="term" value="F:xenobiotic transmembrane transporter activity"/>
    <property type="evidence" value="ECO:0007669"/>
    <property type="project" value="InterPro"/>
</dbReference>
<dbReference type="NCBIfam" id="TIGR00797">
    <property type="entry name" value="matE"/>
    <property type="match status" value="1"/>
</dbReference>
<dbReference type="Proteomes" id="UP000438699">
    <property type="component" value="Unassembled WGS sequence"/>
</dbReference>
<feature type="transmembrane region" description="Helical" evidence="10">
    <location>
        <begin position="397"/>
        <end position="420"/>
    </location>
</feature>
<organism evidence="11 12">
    <name type="scientific">Pseudodesulfovibrio senegalensis</name>
    <dbReference type="NCBI Taxonomy" id="1721087"/>
    <lineage>
        <taxon>Bacteria</taxon>
        <taxon>Pseudomonadati</taxon>
        <taxon>Thermodesulfobacteriota</taxon>
        <taxon>Desulfovibrionia</taxon>
        <taxon>Desulfovibrionales</taxon>
        <taxon>Desulfovibrionaceae</taxon>
    </lineage>
</organism>
<keyword evidence="5 10" id="KW-0812">Transmembrane</keyword>
<dbReference type="OrthoDB" id="9805232at2"/>
<keyword evidence="12" id="KW-1185">Reference proteome</keyword>
<feature type="transmembrane region" description="Helical" evidence="10">
    <location>
        <begin position="196"/>
        <end position="218"/>
    </location>
</feature>
<evidence type="ECO:0000256" key="6">
    <source>
        <dbReference type="ARBA" id="ARBA00022989"/>
    </source>
</evidence>
<feature type="transmembrane region" description="Helical" evidence="10">
    <location>
        <begin position="57"/>
        <end position="78"/>
    </location>
</feature>
<evidence type="ECO:0000256" key="5">
    <source>
        <dbReference type="ARBA" id="ARBA00022692"/>
    </source>
</evidence>
<dbReference type="Pfam" id="PF01554">
    <property type="entry name" value="MatE"/>
    <property type="match status" value="2"/>
</dbReference>
<accession>A0A6N6N111</accession>
<dbReference type="GO" id="GO:0015297">
    <property type="term" value="F:antiporter activity"/>
    <property type="evidence" value="ECO:0007669"/>
    <property type="project" value="UniProtKB-KW"/>
</dbReference>
<dbReference type="AlphaFoldDB" id="A0A6N6N111"/>
<evidence type="ECO:0000256" key="7">
    <source>
        <dbReference type="ARBA" id="ARBA00023065"/>
    </source>
</evidence>
<evidence type="ECO:0000256" key="10">
    <source>
        <dbReference type="SAM" id="Phobius"/>
    </source>
</evidence>
<dbReference type="InterPro" id="IPR050222">
    <property type="entry name" value="MATE_MdtK"/>
</dbReference>
<feature type="transmembrane region" description="Helical" evidence="10">
    <location>
        <begin position="245"/>
        <end position="267"/>
    </location>
</feature>
<keyword evidence="2" id="KW-0813">Transport</keyword>
<comment type="caution">
    <text evidence="11">The sequence shown here is derived from an EMBL/GenBank/DDBJ whole genome shotgun (WGS) entry which is preliminary data.</text>
</comment>
<dbReference type="PANTHER" id="PTHR43298:SF2">
    <property type="entry name" value="FMN_FAD EXPORTER YEEO-RELATED"/>
    <property type="match status" value="1"/>
</dbReference>
<dbReference type="GO" id="GO:0005886">
    <property type="term" value="C:plasma membrane"/>
    <property type="evidence" value="ECO:0007669"/>
    <property type="project" value="UniProtKB-SubCell"/>
</dbReference>
<dbReference type="PIRSF" id="PIRSF006603">
    <property type="entry name" value="DinF"/>
    <property type="match status" value="1"/>
</dbReference>
<protein>
    <recommendedName>
        <fullName evidence="9">Multidrug-efflux transporter</fullName>
    </recommendedName>
</protein>
<reference evidence="11 12" key="1">
    <citation type="journal article" date="2017" name="Int. J. Syst. Evol. Microbiol.">
        <title>Desulfovibrio senegalensis sp. nov., a mesophilic sulfate reducer isolated from marine sediment.</title>
        <authorList>
            <person name="Thioye A."/>
            <person name="Gam Z.B.A."/>
            <person name="Mbengue M."/>
            <person name="Cayol J.L."/>
            <person name="Joseph-Bartoli M."/>
            <person name="Toure-Kane C."/>
            <person name="Labat M."/>
        </authorList>
    </citation>
    <scope>NUCLEOTIDE SEQUENCE [LARGE SCALE GENOMIC DNA]</scope>
    <source>
        <strain evidence="11 12">DSM 101509</strain>
    </source>
</reference>
<evidence type="ECO:0000256" key="2">
    <source>
        <dbReference type="ARBA" id="ARBA00022448"/>
    </source>
</evidence>
<evidence type="ECO:0000256" key="3">
    <source>
        <dbReference type="ARBA" id="ARBA00022449"/>
    </source>
</evidence>
<dbReference type="PANTHER" id="PTHR43298">
    <property type="entry name" value="MULTIDRUG RESISTANCE PROTEIN NORM-RELATED"/>
    <property type="match status" value="1"/>
</dbReference>
<evidence type="ECO:0000256" key="4">
    <source>
        <dbReference type="ARBA" id="ARBA00022475"/>
    </source>
</evidence>
<evidence type="ECO:0000256" key="8">
    <source>
        <dbReference type="ARBA" id="ARBA00023136"/>
    </source>
</evidence>
<keyword evidence="4" id="KW-1003">Cell membrane</keyword>
<dbReference type="CDD" id="cd13133">
    <property type="entry name" value="MATE_like_7"/>
    <property type="match status" value="1"/>
</dbReference>
<name>A0A6N6N111_9BACT</name>
<feature type="transmembrane region" description="Helical" evidence="10">
    <location>
        <begin position="287"/>
        <end position="309"/>
    </location>
</feature>
<feature type="transmembrane region" description="Helical" evidence="10">
    <location>
        <begin position="165"/>
        <end position="184"/>
    </location>
</feature>
<dbReference type="EMBL" id="WAIE01000006">
    <property type="protein sequence ID" value="KAB1440933.1"/>
    <property type="molecule type" value="Genomic_DNA"/>
</dbReference>
<feature type="transmembrane region" description="Helical" evidence="10">
    <location>
        <begin position="361"/>
        <end position="385"/>
    </location>
</feature>
<keyword evidence="3" id="KW-0050">Antiport</keyword>
<keyword evidence="7" id="KW-0406">Ion transport</keyword>
<dbReference type="GO" id="GO:0006811">
    <property type="term" value="P:monoatomic ion transport"/>
    <property type="evidence" value="ECO:0007669"/>
    <property type="project" value="UniProtKB-KW"/>
</dbReference>